<dbReference type="PANTHER" id="PTHR47481">
    <property type="match status" value="1"/>
</dbReference>
<name>A0AAD2E6F9_9LAMI</name>
<feature type="region of interest" description="Disordered" evidence="1">
    <location>
        <begin position="215"/>
        <end position="251"/>
    </location>
</feature>
<gene>
    <name evidence="2" type="ORF">FPE_LOCUS27922</name>
</gene>
<dbReference type="PANTHER" id="PTHR47481:SF29">
    <property type="entry name" value="RETROTRANSPOSON GAG DOMAIN-CONTAINING PROTEIN"/>
    <property type="match status" value="1"/>
</dbReference>
<accession>A0AAD2E6F9</accession>
<dbReference type="EMBL" id="OU503052">
    <property type="protein sequence ID" value="CAI9780492.1"/>
    <property type="molecule type" value="Genomic_DNA"/>
</dbReference>
<evidence type="ECO:0000313" key="2">
    <source>
        <dbReference type="EMBL" id="CAI9780492.1"/>
    </source>
</evidence>
<dbReference type="Proteomes" id="UP000834106">
    <property type="component" value="Chromosome 17"/>
</dbReference>
<reference evidence="2" key="1">
    <citation type="submission" date="2023-05" db="EMBL/GenBank/DDBJ databases">
        <authorList>
            <person name="Huff M."/>
        </authorList>
    </citation>
    <scope>NUCLEOTIDE SEQUENCE</scope>
</reference>
<evidence type="ECO:0000256" key="1">
    <source>
        <dbReference type="SAM" id="MobiDB-lite"/>
    </source>
</evidence>
<proteinExistence type="predicted"/>
<feature type="compositionally biased region" description="Polar residues" evidence="1">
    <location>
        <begin position="235"/>
        <end position="251"/>
    </location>
</feature>
<sequence length="323" mass="36309">MATAQSSPTSFLSSFSSSSSSQSFSLQPHSVFNISNIKNHVSIVLDFTNFLLWQTLFTNILHCYQIYDHIDETSQCPSPTISIDNDDSSSTQINPAYTLWVQIGHLIVSWLHATISPEILKHVIQPSKQFSARQTWLEIQKLFQDHVNAKPVDDDDVILQILSELPLEYSDVVTVMTARKPLPIFLELGSFLLAHESRLQQGTAVHSTNAQAMLATRRRGSYQPRSYRGNYQRGGRQSYSRGYTSNHQQPRSFGYNQCGSYYGNYQSRPQGGPRPWSSSVLGAPPPATRCQICDDFFSFCQVLSTTEFSIFGCFTGLRGFASF</sequence>
<organism evidence="2 3">
    <name type="scientific">Fraxinus pennsylvanica</name>
    <dbReference type="NCBI Taxonomy" id="56036"/>
    <lineage>
        <taxon>Eukaryota</taxon>
        <taxon>Viridiplantae</taxon>
        <taxon>Streptophyta</taxon>
        <taxon>Embryophyta</taxon>
        <taxon>Tracheophyta</taxon>
        <taxon>Spermatophyta</taxon>
        <taxon>Magnoliopsida</taxon>
        <taxon>eudicotyledons</taxon>
        <taxon>Gunneridae</taxon>
        <taxon>Pentapetalae</taxon>
        <taxon>asterids</taxon>
        <taxon>lamiids</taxon>
        <taxon>Lamiales</taxon>
        <taxon>Oleaceae</taxon>
        <taxon>Oleeae</taxon>
        <taxon>Fraxinus</taxon>
    </lineage>
</organism>
<dbReference type="AlphaFoldDB" id="A0AAD2E6F9"/>
<protein>
    <submittedName>
        <fullName evidence="2">Uncharacterized protein</fullName>
    </submittedName>
</protein>
<keyword evidence="3" id="KW-1185">Reference proteome</keyword>
<evidence type="ECO:0000313" key="3">
    <source>
        <dbReference type="Proteomes" id="UP000834106"/>
    </source>
</evidence>